<proteinExistence type="predicted"/>
<feature type="non-terminal residue" evidence="1">
    <location>
        <position position="98"/>
    </location>
</feature>
<dbReference type="EMBL" id="UINC01157347">
    <property type="protein sequence ID" value="SVD54284.1"/>
    <property type="molecule type" value="Genomic_DNA"/>
</dbReference>
<gene>
    <name evidence="1" type="ORF">METZ01_LOCUS407138</name>
</gene>
<sequence>MTLNIWRITDGKSGHDSQSAGLCKAIADLSSSKQFDLTANSLAGCLKSFVSRKFPDGDGLPDPDIIIGAGHGTHLTMLSAKRARKGEIVVIMKPSLPL</sequence>
<dbReference type="AlphaFoldDB" id="A0A382W6K0"/>
<name>A0A382W6K0_9ZZZZ</name>
<accession>A0A382W6K0</accession>
<reference evidence="1" key="1">
    <citation type="submission" date="2018-05" db="EMBL/GenBank/DDBJ databases">
        <authorList>
            <person name="Lanie J.A."/>
            <person name="Ng W.-L."/>
            <person name="Kazmierczak K.M."/>
            <person name="Andrzejewski T.M."/>
            <person name="Davidsen T.M."/>
            <person name="Wayne K.J."/>
            <person name="Tettelin H."/>
            <person name="Glass J.I."/>
            <person name="Rusch D."/>
            <person name="Podicherti R."/>
            <person name="Tsui H.-C.T."/>
            <person name="Winkler M.E."/>
        </authorList>
    </citation>
    <scope>NUCLEOTIDE SEQUENCE</scope>
</reference>
<organism evidence="1">
    <name type="scientific">marine metagenome</name>
    <dbReference type="NCBI Taxonomy" id="408172"/>
    <lineage>
        <taxon>unclassified sequences</taxon>
        <taxon>metagenomes</taxon>
        <taxon>ecological metagenomes</taxon>
    </lineage>
</organism>
<dbReference type="InterPro" id="IPR009367">
    <property type="entry name" value="Elm1-like"/>
</dbReference>
<evidence type="ECO:0008006" key="2">
    <source>
        <dbReference type="Google" id="ProtNLM"/>
    </source>
</evidence>
<dbReference type="Pfam" id="PF06258">
    <property type="entry name" value="Mito_fiss_Elm1"/>
    <property type="match status" value="1"/>
</dbReference>
<protein>
    <recommendedName>
        <fullName evidence="2">Nucleoside-diphosphate sugar epimerase</fullName>
    </recommendedName>
</protein>
<evidence type="ECO:0000313" key="1">
    <source>
        <dbReference type="EMBL" id="SVD54284.1"/>
    </source>
</evidence>